<proteinExistence type="predicted"/>
<evidence type="ECO:0000313" key="1">
    <source>
        <dbReference type="EMBL" id="UUZ43778.1"/>
    </source>
</evidence>
<reference evidence="1" key="1">
    <citation type="submission" date="2021-11" db="EMBL/GenBank/DDBJ databases">
        <title>Study of the species diversity of bacterial strains isolated from a unique natural object - Shulgan-Tash cave (Bashkiria).</title>
        <authorList>
            <person name="Sazanova A.L."/>
            <person name="Chirak E.R."/>
            <person name="Safronova V.I."/>
        </authorList>
    </citation>
    <scope>NUCLEOTIDE SEQUENCE</scope>
    <source>
        <strain evidence="1">P1</strain>
    </source>
</reference>
<dbReference type="Proteomes" id="UP001059663">
    <property type="component" value="Chromosome"/>
</dbReference>
<accession>A0AC61U1B9</accession>
<organism evidence="1 2">
    <name type="scientific">Janibacter limosus</name>
    <dbReference type="NCBI Taxonomy" id="53458"/>
    <lineage>
        <taxon>Bacteria</taxon>
        <taxon>Bacillati</taxon>
        <taxon>Actinomycetota</taxon>
        <taxon>Actinomycetes</taxon>
        <taxon>Micrococcales</taxon>
        <taxon>Intrasporangiaceae</taxon>
        <taxon>Janibacter</taxon>
    </lineage>
</organism>
<evidence type="ECO:0000313" key="2">
    <source>
        <dbReference type="Proteomes" id="UP001059663"/>
    </source>
</evidence>
<gene>
    <name evidence="1" type="ORF">LP422_13395</name>
</gene>
<name>A0AC61U1B9_9MICO</name>
<sequence>MSSRRHRIVHRTTMRYDERGHRSAQRAADDPRERAGAGDPRGPRPRAPAHPEQCLRGPLGHPGHGDGVTDSSRRPRDRGHEHGGALGAARRGRGRRLGGRARAPHGR</sequence>
<protein>
    <submittedName>
        <fullName evidence="1">Uncharacterized protein</fullName>
    </submittedName>
</protein>
<dbReference type="EMBL" id="CP087977">
    <property type="protein sequence ID" value="UUZ43778.1"/>
    <property type="molecule type" value="Genomic_DNA"/>
</dbReference>